<comment type="subcellular location">
    <subcellularLocation>
        <location evidence="2">Cytoplasm</location>
        <location evidence="2">Cytoskeleton</location>
        <location evidence="2">Cilium axoneme</location>
    </subcellularLocation>
</comment>
<evidence type="ECO:0000256" key="7">
    <source>
        <dbReference type="ARBA" id="ARBA00023273"/>
    </source>
</evidence>
<keyword evidence="6" id="KW-0206">Cytoskeleton</keyword>
<gene>
    <name evidence="8" type="ORF">DGYR_LOCUS5258</name>
</gene>
<evidence type="ECO:0000256" key="5">
    <source>
        <dbReference type="ARBA" id="ARBA00022490"/>
    </source>
</evidence>
<organism evidence="8 9">
    <name type="scientific">Dimorphilus gyrociliatus</name>
    <dbReference type="NCBI Taxonomy" id="2664684"/>
    <lineage>
        <taxon>Eukaryota</taxon>
        <taxon>Metazoa</taxon>
        <taxon>Spiralia</taxon>
        <taxon>Lophotrochozoa</taxon>
        <taxon>Annelida</taxon>
        <taxon>Polychaeta</taxon>
        <taxon>Polychaeta incertae sedis</taxon>
        <taxon>Dinophilidae</taxon>
        <taxon>Dimorphilus</taxon>
    </lineage>
</organism>
<accession>A0A7I8VKT2</accession>
<keyword evidence="5" id="KW-0963">Cytoplasm</keyword>
<evidence type="ECO:0000256" key="1">
    <source>
        <dbReference type="ARBA" id="ARBA00002404"/>
    </source>
</evidence>
<dbReference type="Pfam" id="PF14926">
    <property type="entry name" value="CFAP300"/>
    <property type="match status" value="1"/>
</dbReference>
<dbReference type="Proteomes" id="UP000549394">
    <property type="component" value="Unassembled WGS sequence"/>
</dbReference>
<evidence type="ECO:0000313" key="8">
    <source>
        <dbReference type="EMBL" id="CAD5116654.1"/>
    </source>
</evidence>
<dbReference type="EMBL" id="CAJFCJ010000006">
    <property type="protein sequence ID" value="CAD5116654.1"/>
    <property type="molecule type" value="Genomic_DNA"/>
</dbReference>
<dbReference type="InterPro" id="IPR029416">
    <property type="entry name" value="CFAP300"/>
</dbReference>
<evidence type="ECO:0000256" key="4">
    <source>
        <dbReference type="ARBA" id="ARBA00022174"/>
    </source>
</evidence>
<evidence type="ECO:0000256" key="6">
    <source>
        <dbReference type="ARBA" id="ARBA00023212"/>
    </source>
</evidence>
<dbReference type="GO" id="GO:0005930">
    <property type="term" value="C:axoneme"/>
    <property type="evidence" value="ECO:0007669"/>
    <property type="project" value="UniProtKB-SubCell"/>
</dbReference>
<dbReference type="OrthoDB" id="10259249at2759"/>
<sequence length="261" mass="30287">MASERAKFAFRSLPNKKFSFFENKENQERLLKWSMKDRILIQGFLFDKQFKEYEKDEFVLDFFKDPEVTSSLKSLSSSGKWSPIGIEAKSVKVETIPVTVISMDFFDKLYKGVAKESGALCKCLDEYIDEFIASDELRKMMLSEESDYYDIFDESEKSELLFRLFRHLCIGGQVCQYEDELQPYLDITKGLYKDLVSVVKDSNSNKLKVQSIAFKVTAFEKDGAIYFPSTKNHMQDFAYLIIDPLKRHVNVIQHVFGASAF</sequence>
<name>A0A7I8VKT2_9ANNE</name>
<proteinExistence type="inferred from homology"/>
<comment type="function">
    <text evidence="1">Cilium- and flagellum-specific protein that plays a role in axonemal structure organization and motility. May play a role in outer and inner dynein arm assembly.</text>
</comment>
<comment type="caution">
    <text evidence="8">The sequence shown here is derived from an EMBL/GenBank/DDBJ whole genome shotgun (WGS) entry which is preliminary data.</text>
</comment>
<keyword evidence="7" id="KW-0966">Cell projection</keyword>
<comment type="similarity">
    <text evidence="3">Belongs to the CFAP300 family.</text>
</comment>
<evidence type="ECO:0000256" key="2">
    <source>
        <dbReference type="ARBA" id="ARBA00004430"/>
    </source>
</evidence>
<evidence type="ECO:0000313" key="9">
    <source>
        <dbReference type="Proteomes" id="UP000549394"/>
    </source>
</evidence>
<reference evidence="8 9" key="1">
    <citation type="submission" date="2020-08" db="EMBL/GenBank/DDBJ databases">
        <authorList>
            <person name="Hejnol A."/>
        </authorList>
    </citation>
    <scope>NUCLEOTIDE SEQUENCE [LARGE SCALE GENOMIC DNA]</scope>
</reference>
<evidence type="ECO:0000256" key="3">
    <source>
        <dbReference type="ARBA" id="ARBA00009205"/>
    </source>
</evidence>
<dbReference type="AlphaFoldDB" id="A0A7I8VKT2"/>
<dbReference type="PANTHER" id="PTHR31078">
    <property type="entry name" value="CILIA- AND FLAGELLA-ASSOCIATED PROTEIN 300"/>
    <property type="match status" value="1"/>
</dbReference>
<protein>
    <recommendedName>
        <fullName evidence="4">Cilia- and flagella-associated protein 300</fullName>
    </recommendedName>
</protein>
<dbReference type="PANTHER" id="PTHR31078:SF1">
    <property type="entry name" value="CILIA- AND FLAGELLA-ASSOCIATED PROTEIN 300"/>
    <property type="match status" value="1"/>
</dbReference>
<keyword evidence="9" id="KW-1185">Reference proteome</keyword>